<proteinExistence type="predicted"/>
<keyword evidence="2" id="KW-1185">Reference proteome</keyword>
<organism evidence="1 2">
    <name type="scientific">Strongylus vulgaris</name>
    <name type="common">Blood worm</name>
    <dbReference type="NCBI Taxonomy" id="40348"/>
    <lineage>
        <taxon>Eukaryota</taxon>
        <taxon>Metazoa</taxon>
        <taxon>Ecdysozoa</taxon>
        <taxon>Nematoda</taxon>
        <taxon>Chromadorea</taxon>
        <taxon>Rhabditida</taxon>
        <taxon>Rhabditina</taxon>
        <taxon>Rhabditomorpha</taxon>
        <taxon>Strongyloidea</taxon>
        <taxon>Strongylidae</taxon>
        <taxon>Strongylus</taxon>
    </lineage>
</organism>
<dbReference type="AlphaFoldDB" id="A0A3P7JGM7"/>
<dbReference type="Proteomes" id="UP000270094">
    <property type="component" value="Unassembled WGS sequence"/>
</dbReference>
<reference evidence="1 2" key="1">
    <citation type="submission" date="2018-11" db="EMBL/GenBank/DDBJ databases">
        <authorList>
            <consortium name="Pathogen Informatics"/>
        </authorList>
    </citation>
    <scope>NUCLEOTIDE SEQUENCE [LARGE SCALE GENOMIC DNA]</scope>
</reference>
<gene>
    <name evidence="1" type="ORF">SVUK_LOCUS14921</name>
</gene>
<dbReference type="OrthoDB" id="5857539at2759"/>
<accession>A0A3P7JGM7</accession>
<protein>
    <submittedName>
        <fullName evidence="1">Uncharacterized protein</fullName>
    </submittedName>
</protein>
<evidence type="ECO:0000313" key="1">
    <source>
        <dbReference type="EMBL" id="VDM79923.1"/>
    </source>
</evidence>
<name>A0A3P7JGM7_STRVU</name>
<dbReference type="EMBL" id="UYYB01106818">
    <property type="protein sequence ID" value="VDM79923.1"/>
    <property type="molecule type" value="Genomic_DNA"/>
</dbReference>
<evidence type="ECO:0000313" key="2">
    <source>
        <dbReference type="Proteomes" id="UP000270094"/>
    </source>
</evidence>
<sequence>MEALQGPAGVAVLIEIDKVETAEVGPRATLTQQTIKGILVKGAHETPQFIPMEKVQKDKDGKIKYRNYTMGQLVKGKHGEAIFYADGQCQCDASGNPQNMKVKGVDETIQKKIGETLCVACEVEVNEKGMPVVKHIACAEDVPKDKYAAVGTVNKNTDGFVVFTQTAGQKLGSSDNAPVVNCTPSEKLESGGVIGKVYEDKQGKTVVLKKDAKPAPDQKPVGAMLLGAYRQPVFVKDVKQCECQASQNMPIIIM</sequence>